<dbReference type="InterPro" id="IPR052030">
    <property type="entry name" value="Peptidase_M20/M20A_hydrolases"/>
</dbReference>
<proteinExistence type="predicted"/>
<sequence>MEADEDRHDRVDQEIGALAGPLWAFALDRSGPRADGDLARAGFTVTRESRGLLARCGEGRPCVAFRLPGDTRPELGHNVLTAAVLGAALATARITSGEPGSVLVTEGVPVPGADEVDAALTFRAGVHTWSWAPLAARTELRVSVQGRSGPATDALAGLVQTFTAVAALRSRLAAGTSVQGIVTHGGESTDAVPEFAEARFGLRAPATAALDRLVADVTAAAEGAALATGTKAVVERIGPDHSHFRENPVLSARFATHLAACGIHSTPPEPGGSPGWSEVGDVSVRVPTLHPSVAILDPDHAVGTPEFAAAAVSARARSVLLATGAALARTAVDLLAHPALVSQAWDGFTARSRQE</sequence>
<dbReference type="SUPFAM" id="SSF55031">
    <property type="entry name" value="Bacterial exopeptidase dimerisation domain"/>
    <property type="match status" value="1"/>
</dbReference>
<dbReference type="PANTHER" id="PTHR30575:SF0">
    <property type="entry name" value="XAA-ARG DIPEPTIDASE"/>
    <property type="match status" value="1"/>
</dbReference>
<name>A0ABP6XGB3_9PSEU</name>
<protein>
    <submittedName>
        <fullName evidence="1">Amidohydrolase</fullName>
    </submittedName>
</protein>
<reference evidence="2" key="1">
    <citation type="journal article" date="2019" name="Int. J. Syst. Evol. Microbiol.">
        <title>The Global Catalogue of Microorganisms (GCM) 10K type strain sequencing project: providing services to taxonomists for standard genome sequencing and annotation.</title>
        <authorList>
            <consortium name="The Broad Institute Genomics Platform"/>
            <consortium name="The Broad Institute Genome Sequencing Center for Infectious Disease"/>
            <person name="Wu L."/>
            <person name="Ma J."/>
        </authorList>
    </citation>
    <scope>NUCLEOTIDE SEQUENCE [LARGE SCALE GENOMIC DNA]</scope>
    <source>
        <strain evidence="2">JCM 16898</strain>
    </source>
</reference>
<evidence type="ECO:0000313" key="1">
    <source>
        <dbReference type="EMBL" id="GAA3566400.1"/>
    </source>
</evidence>
<dbReference type="Proteomes" id="UP001500689">
    <property type="component" value="Unassembled WGS sequence"/>
</dbReference>
<dbReference type="RefSeq" id="WP_344865411.1">
    <property type="nucleotide sequence ID" value="NZ_BAAAZN010000014.1"/>
</dbReference>
<evidence type="ECO:0000313" key="2">
    <source>
        <dbReference type="Proteomes" id="UP001500689"/>
    </source>
</evidence>
<dbReference type="EMBL" id="BAAAZN010000014">
    <property type="protein sequence ID" value="GAA3566400.1"/>
    <property type="molecule type" value="Genomic_DNA"/>
</dbReference>
<dbReference type="SUPFAM" id="SSF53187">
    <property type="entry name" value="Zn-dependent exopeptidases"/>
    <property type="match status" value="1"/>
</dbReference>
<gene>
    <name evidence="1" type="ORF">GCM10022222_57810</name>
</gene>
<comment type="caution">
    <text evidence="1">The sequence shown here is derived from an EMBL/GenBank/DDBJ whole genome shotgun (WGS) entry which is preliminary data.</text>
</comment>
<keyword evidence="2" id="KW-1185">Reference proteome</keyword>
<dbReference type="Gene3D" id="3.40.630.10">
    <property type="entry name" value="Zn peptidases"/>
    <property type="match status" value="1"/>
</dbReference>
<accession>A0ABP6XGB3</accession>
<dbReference type="PANTHER" id="PTHR30575">
    <property type="entry name" value="PEPTIDASE M20"/>
    <property type="match status" value="1"/>
</dbReference>
<organism evidence="1 2">
    <name type="scientific">Amycolatopsis ultiminotia</name>
    <dbReference type="NCBI Taxonomy" id="543629"/>
    <lineage>
        <taxon>Bacteria</taxon>
        <taxon>Bacillati</taxon>
        <taxon>Actinomycetota</taxon>
        <taxon>Actinomycetes</taxon>
        <taxon>Pseudonocardiales</taxon>
        <taxon>Pseudonocardiaceae</taxon>
        <taxon>Amycolatopsis</taxon>
    </lineage>
</organism>
<dbReference type="InterPro" id="IPR036264">
    <property type="entry name" value="Bact_exopeptidase_dim_dom"/>
</dbReference>
<dbReference type="Gene3D" id="3.30.70.360">
    <property type="match status" value="1"/>
</dbReference>